<dbReference type="GO" id="GO:0009425">
    <property type="term" value="C:bacterial-type flagellum basal body"/>
    <property type="evidence" value="ECO:0007669"/>
    <property type="project" value="UniProtKB-SubCell"/>
</dbReference>
<dbReference type="InterPro" id="IPR011491">
    <property type="entry name" value="FlgE_D2"/>
</dbReference>
<dbReference type="Gene3D" id="2.60.98.20">
    <property type="entry name" value="Flagellar hook protein FlgE"/>
    <property type="match status" value="1"/>
</dbReference>
<dbReference type="InterPro" id="IPR019776">
    <property type="entry name" value="Flagellar_basal_body_rod_CS"/>
</dbReference>
<name>A0A8I1EC48_PSEPU</name>
<sequence length="382" mass="40045">MGFSQALSGVNAASSNLNVIGNNIANSATVGFKSSTTQFADVYAGSKVGLGTKVSGVIQNFNAGNLETTDRNLDIAVSGTGFLTFNDNGSIVYSRNGQLTMTPEGYLTNAQGAKLVGTNGVIQVPSDGMVAKATTSVKESVNLNSGDDIKTAAFDPTNPDTYNYTNTANTYDSLGNMQKVSLYYVKTGVNTWQVHAAIDGVESASGAQTLNFTTNGTLTGYTETNFQFPMTNGSNNLDFSLNMTGTTQFGSDFNMNSMVQDGYTNGTLVGISVDPNGDIVGSYSNEQKNVLSTIQLANFKNPEGLKPLGDNVWAETSASGQALVGQAGVGQFGSIEAGVVEASNVDMTKELVAMIIAQRAFQANAQTIKTQDEVLQQAVNLK</sequence>
<dbReference type="InterPro" id="IPR037058">
    <property type="entry name" value="Falgellar_hook_FlgE_sf"/>
</dbReference>
<dbReference type="SUPFAM" id="SSF117143">
    <property type="entry name" value="Flagellar hook protein flgE"/>
    <property type="match status" value="1"/>
</dbReference>
<accession>A0A8I1EC48</accession>
<evidence type="ECO:0000256" key="2">
    <source>
        <dbReference type="ARBA" id="ARBA00009677"/>
    </source>
</evidence>
<dbReference type="PANTHER" id="PTHR30435:SF1">
    <property type="entry name" value="FLAGELLAR HOOK PROTEIN FLGE"/>
    <property type="match status" value="1"/>
</dbReference>
<comment type="similarity">
    <text evidence="2 5">Belongs to the flagella basal body rod proteins family.</text>
</comment>
<feature type="domain" description="Flagellar hook protein FlgE D2" evidence="8">
    <location>
        <begin position="142"/>
        <end position="263"/>
    </location>
</feature>
<dbReference type="GO" id="GO:0009424">
    <property type="term" value="C:bacterial-type flagellum hook"/>
    <property type="evidence" value="ECO:0007669"/>
    <property type="project" value="TreeGrafter"/>
</dbReference>
<dbReference type="EMBL" id="JAEHTE010000001">
    <property type="protein sequence ID" value="MBI6882568.1"/>
    <property type="molecule type" value="Genomic_DNA"/>
</dbReference>
<dbReference type="Pfam" id="PF22692">
    <property type="entry name" value="LlgE_F_G_D1"/>
    <property type="match status" value="1"/>
</dbReference>
<evidence type="ECO:0000259" key="8">
    <source>
        <dbReference type="Pfam" id="PF07559"/>
    </source>
</evidence>
<evidence type="ECO:0000256" key="5">
    <source>
        <dbReference type="RuleBase" id="RU362116"/>
    </source>
</evidence>
<dbReference type="NCBIfam" id="NF004238">
    <property type="entry name" value="PRK05682.1-1"/>
    <property type="match status" value="1"/>
</dbReference>
<feature type="domain" description="Flagellar basal body rod protein N-terminal" evidence="6">
    <location>
        <begin position="6"/>
        <end position="33"/>
    </location>
</feature>
<dbReference type="InterPro" id="IPR020013">
    <property type="entry name" value="Flagellar_FlgE/F/G"/>
</dbReference>
<dbReference type="Pfam" id="PF07559">
    <property type="entry name" value="FlgE_D2"/>
    <property type="match status" value="1"/>
</dbReference>
<comment type="function">
    <text evidence="5">A flexible structure which links the flagellar filament to the drive apparatus in the basal body.</text>
</comment>
<evidence type="ECO:0000259" key="6">
    <source>
        <dbReference type="Pfam" id="PF00460"/>
    </source>
</evidence>
<dbReference type="RefSeq" id="WP_198746181.1">
    <property type="nucleotide sequence ID" value="NZ_JAEHTE010000001.1"/>
</dbReference>
<dbReference type="InterPro" id="IPR010930">
    <property type="entry name" value="Flg_bb/hook_C_dom"/>
</dbReference>
<evidence type="ECO:0000313" key="11">
    <source>
        <dbReference type="Proteomes" id="UP000637061"/>
    </source>
</evidence>
<proteinExistence type="inferred from homology"/>
<comment type="caution">
    <text evidence="10">The sequence shown here is derived from an EMBL/GenBank/DDBJ whole genome shotgun (WGS) entry which is preliminary data.</text>
</comment>
<dbReference type="Pfam" id="PF06429">
    <property type="entry name" value="Flg_bbr_C"/>
    <property type="match status" value="1"/>
</dbReference>
<protein>
    <recommendedName>
        <fullName evidence="3 5">Flagellar hook protein FlgE</fullName>
    </recommendedName>
</protein>
<feature type="domain" description="Flagellar basal-body/hook protein C-terminal" evidence="7">
    <location>
        <begin position="337"/>
        <end position="381"/>
    </location>
</feature>
<dbReference type="InterPro" id="IPR053967">
    <property type="entry name" value="LlgE_F_G-like_D1"/>
</dbReference>
<keyword evidence="10" id="KW-0969">Cilium</keyword>
<dbReference type="Proteomes" id="UP000637061">
    <property type="component" value="Unassembled WGS sequence"/>
</dbReference>
<dbReference type="PROSITE" id="PS00588">
    <property type="entry name" value="FLAGELLA_BB_ROD"/>
    <property type="match status" value="1"/>
</dbReference>
<dbReference type="AlphaFoldDB" id="A0A8I1EC48"/>
<evidence type="ECO:0000259" key="7">
    <source>
        <dbReference type="Pfam" id="PF06429"/>
    </source>
</evidence>
<gene>
    <name evidence="10" type="primary">flgE</name>
    <name evidence="10" type="ORF">JEU22_01470</name>
</gene>
<evidence type="ECO:0000256" key="3">
    <source>
        <dbReference type="ARBA" id="ARBA00019015"/>
    </source>
</evidence>
<evidence type="ECO:0000256" key="1">
    <source>
        <dbReference type="ARBA" id="ARBA00004117"/>
    </source>
</evidence>
<dbReference type="PANTHER" id="PTHR30435">
    <property type="entry name" value="FLAGELLAR PROTEIN"/>
    <property type="match status" value="1"/>
</dbReference>
<evidence type="ECO:0000256" key="4">
    <source>
        <dbReference type="ARBA" id="ARBA00023143"/>
    </source>
</evidence>
<dbReference type="InterPro" id="IPR001444">
    <property type="entry name" value="Flag_bb_rod_N"/>
</dbReference>
<keyword evidence="4 5" id="KW-0975">Bacterial flagellum</keyword>
<dbReference type="NCBIfam" id="TIGR03506">
    <property type="entry name" value="FlgEFG_subfam"/>
    <property type="match status" value="1"/>
</dbReference>
<dbReference type="InterPro" id="IPR037925">
    <property type="entry name" value="FlgE/F/G-like"/>
</dbReference>
<keyword evidence="10" id="KW-0966">Cell projection</keyword>
<dbReference type="GO" id="GO:0005829">
    <property type="term" value="C:cytosol"/>
    <property type="evidence" value="ECO:0007669"/>
    <property type="project" value="TreeGrafter"/>
</dbReference>
<feature type="domain" description="Flagellar hook protein FlgE/F/G-like D1" evidence="9">
    <location>
        <begin position="76"/>
        <end position="127"/>
    </location>
</feature>
<dbReference type="GO" id="GO:0071978">
    <property type="term" value="P:bacterial-type flagellum-dependent swarming motility"/>
    <property type="evidence" value="ECO:0007669"/>
    <property type="project" value="TreeGrafter"/>
</dbReference>
<organism evidence="10 11">
    <name type="scientific">Pseudomonas putida</name>
    <name type="common">Arthrobacter siderocapsulatus</name>
    <dbReference type="NCBI Taxonomy" id="303"/>
    <lineage>
        <taxon>Bacteria</taxon>
        <taxon>Pseudomonadati</taxon>
        <taxon>Pseudomonadota</taxon>
        <taxon>Gammaproteobacteria</taxon>
        <taxon>Pseudomonadales</taxon>
        <taxon>Pseudomonadaceae</taxon>
        <taxon>Pseudomonas</taxon>
    </lineage>
</organism>
<evidence type="ECO:0000259" key="9">
    <source>
        <dbReference type="Pfam" id="PF22692"/>
    </source>
</evidence>
<dbReference type="Pfam" id="PF00460">
    <property type="entry name" value="Flg_bb_rod"/>
    <property type="match status" value="1"/>
</dbReference>
<reference evidence="10" key="1">
    <citation type="submission" date="2020-12" db="EMBL/GenBank/DDBJ databases">
        <title>Enhanced detection system for hospital associated transmission using whole genome sequencing surveillance.</title>
        <authorList>
            <person name="Harrison L.H."/>
            <person name="Van Tyne D."/>
            <person name="Marsh J.W."/>
            <person name="Griffith M.P."/>
            <person name="Snyder D.J."/>
            <person name="Cooper V.S."/>
            <person name="Mustapha M."/>
        </authorList>
    </citation>
    <scope>NUCLEOTIDE SEQUENCE</scope>
    <source>
        <strain evidence="10">PSB00042</strain>
    </source>
</reference>
<comment type="subcellular location">
    <subcellularLocation>
        <location evidence="1 5">Bacterial flagellum basal body</location>
    </subcellularLocation>
</comment>
<evidence type="ECO:0000313" key="10">
    <source>
        <dbReference type="EMBL" id="MBI6882568.1"/>
    </source>
</evidence>
<keyword evidence="10" id="KW-0282">Flagellum</keyword>